<dbReference type="InterPro" id="IPR001789">
    <property type="entry name" value="Sig_transdc_resp-reg_receiver"/>
</dbReference>
<evidence type="ECO:0000313" key="4">
    <source>
        <dbReference type="EMBL" id="SMD17041.1"/>
    </source>
</evidence>
<dbReference type="Gene3D" id="3.40.50.2300">
    <property type="match status" value="1"/>
</dbReference>
<dbReference type="Proteomes" id="UP000192678">
    <property type="component" value="Unassembled WGS sequence"/>
</dbReference>
<dbReference type="PANTHER" id="PTHR44591:SF3">
    <property type="entry name" value="RESPONSE REGULATORY DOMAIN-CONTAINING PROTEIN"/>
    <property type="match status" value="1"/>
</dbReference>
<dbReference type="AlphaFoldDB" id="A0A1W2F520"/>
<dbReference type="PROSITE" id="PS50110">
    <property type="entry name" value="RESPONSE_REGULATORY"/>
    <property type="match status" value="1"/>
</dbReference>
<name>A0A1W2F520_9SPHI</name>
<evidence type="ECO:0000256" key="1">
    <source>
        <dbReference type="ARBA" id="ARBA00022553"/>
    </source>
</evidence>
<feature type="modified residue" description="4-aspartylphosphate" evidence="2">
    <location>
        <position position="53"/>
    </location>
</feature>
<evidence type="ECO:0000313" key="5">
    <source>
        <dbReference type="Proteomes" id="UP000192678"/>
    </source>
</evidence>
<reference evidence="4 5" key="1">
    <citation type="submission" date="2017-04" db="EMBL/GenBank/DDBJ databases">
        <authorList>
            <person name="Afonso C.L."/>
            <person name="Miller P.J."/>
            <person name="Scott M.A."/>
            <person name="Spackman E."/>
            <person name="Goraichik I."/>
            <person name="Dimitrov K.M."/>
            <person name="Suarez D.L."/>
            <person name="Swayne D.E."/>
        </authorList>
    </citation>
    <scope>NUCLEOTIDE SEQUENCE [LARGE SCALE GENOMIC DNA]</scope>
    <source>
        <strain evidence="4 5">DSM 19625</strain>
    </source>
</reference>
<accession>A0A1W2F520</accession>
<dbReference type="SMART" id="SM00448">
    <property type="entry name" value="REC"/>
    <property type="match status" value="1"/>
</dbReference>
<dbReference type="Pfam" id="PF00072">
    <property type="entry name" value="Response_reg"/>
    <property type="match status" value="1"/>
</dbReference>
<dbReference type="EMBL" id="FWYB01000021">
    <property type="protein sequence ID" value="SMD17041.1"/>
    <property type="molecule type" value="Genomic_DNA"/>
</dbReference>
<organism evidence="4 5">
    <name type="scientific">Pedobacter nyackensis</name>
    <dbReference type="NCBI Taxonomy" id="475255"/>
    <lineage>
        <taxon>Bacteria</taxon>
        <taxon>Pseudomonadati</taxon>
        <taxon>Bacteroidota</taxon>
        <taxon>Sphingobacteriia</taxon>
        <taxon>Sphingobacteriales</taxon>
        <taxon>Sphingobacteriaceae</taxon>
        <taxon>Pedobacter</taxon>
    </lineage>
</organism>
<evidence type="ECO:0000259" key="3">
    <source>
        <dbReference type="PROSITE" id="PS50110"/>
    </source>
</evidence>
<dbReference type="RefSeq" id="WP_084292221.1">
    <property type="nucleotide sequence ID" value="NZ_FWYB01000021.1"/>
</dbReference>
<evidence type="ECO:0000256" key="2">
    <source>
        <dbReference type="PROSITE-ProRule" id="PRU00169"/>
    </source>
</evidence>
<dbReference type="InterPro" id="IPR050595">
    <property type="entry name" value="Bact_response_regulator"/>
</dbReference>
<dbReference type="OrthoDB" id="677887at2"/>
<proteinExistence type="predicted"/>
<dbReference type="InterPro" id="IPR011006">
    <property type="entry name" value="CheY-like_superfamily"/>
</dbReference>
<dbReference type="SUPFAM" id="SSF52172">
    <property type="entry name" value="CheY-like"/>
    <property type="match status" value="1"/>
</dbReference>
<sequence length="123" mass="13590">MSKKILAVDDDRDIVDVIKIILEDEGYEVSTLTTGRNILDVISSIRPDLILLDVMLGGMDGREICKSIKAHAIFKYIPIVMISASHNLQNVLKMPGSPNDFLSKPFDIDHLVNKVRTQLGATG</sequence>
<keyword evidence="5" id="KW-1185">Reference proteome</keyword>
<feature type="domain" description="Response regulatory" evidence="3">
    <location>
        <begin position="4"/>
        <end position="119"/>
    </location>
</feature>
<dbReference type="PANTHER" id="PTHR44591">
    <property type="entry name" value="STRESS RESPONSE REGULATOR PROTEIN 1"/>
    <property type="match status" value="1"/>
</dbReference>
<dbReference type="GO" id="GO:0000160">
    <property type="term" value="P:phosphorelay signal transduction system"/>
    <property type="evidence" value="ECO:0007669"/>
    <property type="project" value="InterPro"/>
</dbReference>
<dbReference type="STRING" id="475255.SAMN04488101_12154"/>
<gene>
    <name evidence="4" type="ORF">SAMN04488101_12154</name>
</gene>
<protein>
    <submittedName>
        <fullName evidence="4">Response regulator receiver domain-containing protein</fullName>
    </submittedName>
</protein>
<keyword evidence="1 2" id="KW-0597">Phosphoprotein</keyword>